<name>A0AAE0DJP9_9LECA</name>
<dbReference type="Proteomes" id="UP001276659">
    <property type="component" value="Unassembled WGS sequence"/>
</dbReference>
<dbReference type="SUPFAM" id="SSF56112">
    <property type="entry name" value="Protein kinase-like (PK-like)"/>
    <property type="match status" value="1"/>
</dbReference>
<dbReference type="Gene3D" id="1.10.510.10">
    <property type="entry name" value="Transferase(Phosphotransferase) domain 1"/>
    <property type="match status" value="1"/>
</dbReference>
<evidence type="ECO:0000259" key="1">
    <source>
        <dbReference type="PROSITE" id="PS50011"/>
    </source>
</evidence>
<reference evidence="2" key="1">
    <citation type="submission" date="2022-11" db="EMBL/GenBank/DDBJ databases">
        <title>Chromosomal genome sequence assembly and mating type (MAT) locus characterization of the leprose asexual lichenized fungus Lepraria neglecta (Nyl.) Erichsen.</title>
        <authorList>
            <person name="Allen J.L."/>
            <person name="Pfeffer B."/>
        </authorList>
    </citation>
    <scope>NUCLEOTIDE SEQUENCE</scope>
    <source>
        <strain evidence="2">Allen 5258</strain>
    </source>
</reference>
<dbReference type="PROSITE" id="PS50011">
    <property type="entry name" value="PROTEIN_KINASE_DOM"/>
    <property type="match status" value="1"/>
</dbReference>
<comment type="caution">
    <text evidence="2">The sequence shown here is derived from an EMBL/GenBank/DDBJ whole genome shotgun (WGS) entry which is preliminary data.</text>
</comment>
<accession>A0AAE0DJP9</accession>
<gene>
    <name evidence="2" type="ORF">OEA41_008881</name>
</gene>
<dbReference type="InterPro" id="IPR011009">
    <property type="entry name" value="Kinase-like_dom_sf"/>
</dbReference>
<dbReference type="AlphaFoldDB" id="A0AAE0DJP9"/>
<dbReference type="PANTHER" id="PTHR37542">
    <property type="entry name" value="HELO DOMAIN-CONTAINING PROTEIN-RELATED"/>
    <property type="match status" value="1"/>
</dbReference>
<evidence type="ECO:0000313" key="3">
    <source>
        <dbReference type="Proteomes" id="UP001276659"/>
    </source>
</evidence>
<feature type="domain" description="Protein kinase" evidence="1">
    <location>
        <begin position="144"/>
        <end position="443"/>
    </location>
</feature>
<protein>
    <recommendedName>
        <fullName evidence="1">Protein kinase domain-containing protein</fullName>
    </recommendedName>
</protein>
<keyword evidence="3" id="KW-1185">Reference proteome</keyword>
<sequence length="505" mass="56754">MTGGAESEVSERILCIESHWKRTSLQLDFLRRVWQSLDAEYQTIQKQILHVLVSKLTIAISKIDSLIGGSVKDRRQQLTGVKRWRYVLLKEGLDSTIKDLEMWQKMFDPSWFLILMTSSPQIDTELTRHNETSAPSLLNSTQTLRNSLRGNAHQEGSIFLPEDGLRSAHILNIPFSSSKVAQRAGSSKLFILDTVPCPAQGNVQRLTADVRELARKLFHADPIQFGLLKCYGVVRELTPQGARQMFFTLVFRAVEGLSVPQSLRASLLAGEANHSLSDRLDIAKDLAKSISFVHTFGFVHKNVRPETILVSTDKPSSLGHSFLVGFEEFRNAEGHTLRFGDSAWEKNLYRHPRRQGPGPNDYYIMQHDIYSLGVCLLEVGMWESFVFYNEDGTCVPSPTLGALSEGSSVWEPVLVKDLLVSLAQAVLPKRMGTKFAMVVETCLTCLDEDNADFGDEREFQDADGVLVGVRYIEKVRVVVKPYPTSKITYTSRCFWNSKTSQCNSA</sequence>
<dbReference type="GO" id="GO:0005524">
    <property type="term" value="F:ATP binding"/>
    <property type="evidence" value="ECO:0007669"/>
    <property type="project" value="InterPro"/>
</dbReference>
<organism evidence="2 3">
    <name type="scientific">Lepraria neglecta</name>
    <dbReference type="NCBI Taxonomy" id="209136"/>
    <lineage>
        <taxon>Eukaryota</taxon>
        <taxon>Fungi</taxon>
        <taxon>Dikarya</taxon>
        <taxon>Ascomycota</taxon>
        <taxon>Pezizomycotina</taxon>
        <taxon>Lecanoromycetes</taxon>
        <taxon>OSLEUM clade</taxon>
        <taxon>Lecanoromycetidae</taxon>
        <taxon>Lecanorales</taxon>
        <taxon>Lecanorineae</taxon>
        <taxon>Stereocaulaceae</taxon>
        <taxon>Lepraria</taxon>
    </lineage>
</organism>
<dbReference type="EMBL" id="JASNWA010000009">
    <property type="protein sequence ID" value="KAK3169498.1"/>
    <property type="molecule type" value="Genomic_DNA"/>
</dbReference>
<dbReference type="PANTHER" id="PTHR37542:SF1">
    <property type="entry name" value="PRION-INHIBITION AND PROPAGATION HELO DOMAIN-CONTAINING PROTEIN"/>
    <property type="match status" value="1"/>
</dbReference>
<proteinExistence type="predicted"/>
<dbReference type="InterPro" id="IPR000719">
    <property type="entry name" value="Prot_kinase_dom"/>
</dbReference>
<evidence type="ECO:0000313" key="2">
    <source>
        <dbReference type="EMBL" id="KAK3169498.1"/>
    </source>
</evidence>
<dbReference type="GO" id="GO:0004672">
    <property type="term" value="F:protein kinase activity"/>
    <property type="evidence" value="ECO:0007669"/>
    <property type="project" value="InterPro"/>
</dbReference>